<dbReference type="Gene3D" id="3.90.1590.10">
    <property type="entry name" value="glutathione-dependent formaldehyde- activating enzyme (gfa)"/>
    <property type="match status" value="1"/>
</dbReference>
<reference evidence="5" key="1">
    <citation type="submission" date="2016-03" db="EMBL/GenBank/DDBJ databases">
        <title>Mechanisms controlling the formation of the plant cell surface in tip-growing cells are functionally conserved among land plants.</title>
        <authorList>
            <person name="Honkanen S."/>
            <person name="Jones V.A."/>
            <person name="Morieri G."/>
            <person name="Champion C."/>
            <person name="Hetherington A.J."/>
            <person name="Kelly S."/>
            <person name="Saint-Marcoux D."/>
            <person name="Proust H."/>
            <person name="Prescott H."/>
            <person name="Dolan L."/>
        </authorList>
    </citation>
    <scope>NUCLEOTIDE SEQUENCE [LARGE SCALE GENOMIC DNA]</scope>
    <source>
        <tissue evidence="5">Whole gametophyte</tissue>
    </source>
</reference>
<organism evidence="5 6">
    <name type="scientific">Marchantia polymorpha subsp. ruderalis</name>
    <dbReference type="NCBI Taxonomy" id="1480154"/>
    <lineage>
        <taxon>Eukaryota</taxon>
        <taxon>Viridiplantae</taxon>
        <taxon>Streptophyta</taxon>
        <taxon>Embryophyta</taxon>
        <taxon>Marchantiophyta</taxon>
        <taxon>Marchantiopsida</taxon>
        <taxon>Marchantiidae</taxon>
        <taxon>Marchantiales</taxon>
        <taxon>Marchantiaceae</taxon>
        <taxon>Marchantia</taxon>
    </lineage>
</organism>
<dbReference type="GO" id="GO:0046872">
    <property type="term" value="F:metal ion binding"/>
    <property type="evidence" value="ECO:0007669"/>
    <property type="project" value="UniProtKB-KW"/>
</dbReference>
<dbReference type="Proteomes" id="UP000077202">
    <property type="component" value="Unassembled WGS sequence"/>
</dbReference>
<evidence type="ECO:0000256" key="2">
    <source>
        <dbReference type="ARBA" id="ARBA00022723"/>
    </source>
</evidence>
<dbReference type="Pfam" id="PF04828">
    <property type="entry name" value="GFA"/>
    <property type="match status" value="1"/>
</dbReference>
<dbReference type="InterPro" id="IPR006913">
    <property type="entry name" value="CENP-V/GFA"/>
</dbReference>
<evidence type="ECO:0000313" key="5">
    <source>
        <dbReference type="EMBL" id="OAE19403.1"/>
    </source>
</evidence>
<gene>
    <name evidence="5" type="ORF">AXG93_1224s1000</name>
</gene>
<evidence type="ECO:0000259" key="4">
    <source>
        <dbReference type="Pfam" id="PF04828"/>
    </source>
</evidence>
<feature type="domain" description="CENP-V/GFA" evidence="4">
    <location>
        <begin position="6"/>
        <end position="48"/>
    </location>
</feature>
<dbReference type="InterPro" id="IPR011057">
    <property type="entry name" value="Mss4-like_sf"/>
</dbReference>
<dbReference type="SUPFAM" id="SSF51316">
    <property type="entry name" value="Mss4-like"/>
    <property type="match status" value="1"/>
</dbReference>
<comment type="similarity">
    <text evidence="1">Belongs to the Gfa family.</text>
</comment>
<evidence type="ECO:0000256" key="1">
    <source>
        <dbReference type="ARBA" id="ARBA00005495"/>
    </source>
</evidence>
<comment type="caution">
    <text evidence="5">The sequence shown here is derived from an EMBL/GenBank/DDBJ whole genome shotgun (WGS) entry which is preliminary data.</text>
</comment>
<keyword evidence="2" id="KW-0479">Metal-binding</keyword>
<keyword evidence="6" id="KW-1185">Reference proteome</keyword>
<name>A0A176VG26_MARPO</name>
<dbReference type="AlphaFoldDB" id="A0A176VG26"/>
<protein>
    <recommendedName>
        <fullName evidence="4">CENP-V/GFA domain-containing protein</fullName>
    </recommendedName>
</protein>
<dbReference type="EMBL" id="LVLJ01003873">
    <property type="protein sequence ID" value="OAE19403.1"/>
    <property type="molecule type" value="Genomic_DNA"/>
</dbReference>
<evidence type="ECO:0000313" key="6">
    <source>
        <dbReference type="Proteomes" id="UP000077202"/>
    </source>
</evidence>
<keyword evidence="3" id="KW-0862">Zinc</keyword>
<accession>A0A176VG26</accession>
<dbReference type="GO" id="GO:0016846">
    <property type="term" value="F:carbon-sulfur lyase activity"/>
    <property type="evidence" value="ECO:0007669"/>
    <property type="project" value="InterPro"/>
</dbReference>
<sequence length="88" mass="9702">MWSLYHFCPDCGSTVYYENEDTPGVYAVPVGAFADPTFPAPQRSIYENRMRRGVVSGGCSTSGMREKLAASMQHQEKRITQALLAGPL</sequence>
<evidence type="ECO:0000256" key="3">
    <source>
        <dbReference type="ARBA" id="ARBA00022833"/>
    </source>
</evidence>
<proteinExistence type="inferred from homology"/>